<evidence type="ECO:0000256" key="3">
    <source>
        <dbReference type="ARBA" id="ARBA00022741"/>
    </source>
</evidence>
<evidence type="ECO:0000256" key="2">
    <source>
        <dbReference type="ARBA" id="ARBA00022692"/>
    </source>
</evidence>
<dbReference type="SUPFAM" id="SSF52540">
    <property type="entry name" value="P-loop containing nucleoside triphosphate hydrolases"/>
    <property type="match status" value="1"/>
</dbReference>
<proteinExistence type="predicted"/>
<dbReference type="GO" id="GO:0005524">
    <property type="term" value="F:ATP binding"/>
    <property type="evidence" value="ECO:0007669"/>
    <property type="project" value="UniProtKB-KW"/>
</dbReference>
<feature type="domain" description="ABC transmembrane type-1" evidence="9">
    <location>
        <begin position="2"/>
        <end position="111"/>
    </location>
</feature>
<reference evidence="10 11" key="1">
    <citation type="submission" date="2018-06" db="EMBL/GenBank/DDBJ databases">
        <title>Comparative genomics reveals the genomic features of Rhizophagus irregularis, R. cerebriforme, R. diaphanum and Gigaspora rosea, and their symbiotic lifestyle signature.</title>
        <authorList>
            <person name="Morin E."/>
            <person name="San Clemente H."/>
            <person name="Chen E.C.H."/>
            <person name="De La Providencia I."/>
            <person name="Hainaut M."/>
            <person name="Kuo A."/>
            <person name="Kohler A."/>
            <person name="Murat C."/>
            <person name="Tang N."/>
            <person name="Roy S."/>
            <person name="Loubradou J."/>
            <person name="Henrissat B."/>
            <person name="Grigoriev I.V."/>
            <person name="Corradi N."/>
            <person name="Roux C."/>
            <person name="Martin F.M."/>
        </authorList>
    </citation>
    <scope>NUCLEOTIDE SEQUENCE [LARGE SCALE GENOMIC DNA]</scope>
    <source>
        <strain evidence="10 11">DAOM 227022</strain>
    </source>
</reference>
<dbReference type="OrthoDB" id="6500128at2759"/>
<dbReference type="CDD" id="cd18577">
    <property type="entry name" value="ABC_6TM_Pgp_ABCB1_D1_like"/>
    <property type="match status" value="1"/>
</dbReference>
<dbReference type="Pfam" id="PF00005">
    <property type="entry name" value="ABC_tran"/>
    <property type="match status" value="1"/>
</dbReference>
<keyword evidence="3" id="KW-0547">Nucleotide-binding</keyword>
<evidence type="ECO:0000259" key="9">
    <source>
        <dbReference type="PROSITE" id="PS50929"/>
    </source>
</evidence>
<feature type="transmembrane region" description="Helical" evidence="7">
    <location>
        <begin position="512"/>
        <end position="536"/>
    </location>
</feature>
<dbReference type="SMART" id="SM00382">
    <property type="entry name" value="AAA"/>
    <property type="match status" value="1"/>
</dbReference>
<feature type="transmembrane region" description="Helical" evidence="7">
    <location>
        <begin position="159"/>
        <end position="180"/>
    </location>
</feature>
<dbReference type="PROSITE" id="PS50929">
    <property type="entry name" value="ABC_TM1F"/>
    <property type="match status" value="3"/>
</dbReference>
<dbReference type="GO" id="GO:0090374">
    <property type="term" value="P:oligopeptide export from mitochondrion"/>
    <property type="evidence" value="ECO:0007669"/>
    <property type="project" value="TreeGrafter"/>
</dbReference>
<feature type="transmembrane region" description="Helical" evidence="7">
    <location>
        <begin position="612"/>
        <end position="629"/>
    </location>
</feature>
<evidence type="ECO:0000256" key="6">
    <source>
        <dbReference type="ARBA" id="ARBA00023136"/>
    </source>
</evidence>
<keyword evidence="2 7" id="KW-0812">Transmembrane</keyword>
<feature type="domain" description="ABC transmembrane type-1" evidence="9">
    <location>
        <begin position="473"/>
        <end position="657"/>
    </location>
</feature>
<comment type="subcellular location">
    <subcellularLocation>
        <location evidence="1">Membrane</location>
        <topology evidence="1">Multi-pass membrane protein</topology>
    </subcellularLocation>
</comment>
<dbReference type="SUPFAM" id="SSF90123">
    <property type="entry name" value="ABC transporter transmembrane region"/>
    <property type="match status" value="2"/>
</dbReference>
<feature type="transmembrane region" description="Helical" evidence="7">
    <location>
        <begin position="47"/>
        <end position="68"/>
    </location>
</feature>
<evidence type="ECO:0000256" key="1">
    <source>
        <dbReference type="ARBA" id="ARBA00004141"/>
    </source>
</evidence>
<comment type="caution">
    <text evidence="10">The sequence shown here is derived from an EMBL/GenBank/DDBJ whole genome shotgun (WGS) entry which is preliminary data.</text>
</comment>
<evidence type="ECO:0008006" key="12">
    <source>
        <dbReference type="Google" id="ProtNLM"/>
    </source>
</evidence>
<feature type="transmembrane region" description="Helical" evidence="7">
    <location>
        <begin position="663"/>
        <end position="687"/>
    </location>
</feature>
<accession>A0A397SAC5</accession>
<sequence>MIFGLICATIAGAALPMMTIIFGQLLDYFSQFQTKQISELEFTHQINYYTLFFIYLAIITFFTSYFFWAVTSERQNIAYFDKLGAGEVTTRITNDTHLIQDGISEKVSMAFSKMLKKASIKASTLNGLYMGFSNFFIYSTYALAFWYDSTLIISGETTVGAVVNVFLSVLAGTYALNSILPDLVTFNNAQGAGNKIFETINRISPINIESEEGVKLDEVEEAGTTVALVGSSGSGKSTIVSLVFCFYDPIEGEILFDGHAIKELNLKWLRRQMSLVEQEPVLFDMTIKGNVAHGLIGSIYENVDKAKKHEMIIQKILLLDEATSALDTQSESIVQDALDKASKNRMMIIIAHKLSTILNATKIIVMNNGKIAEIGNHDELIQNQEGICSKLVSAQEIQHKNEEIGLNKETFDNSSSMVFEENSISKVITNRSSKIIFSNNEQINDIEKGNILDYKYTIWELIKKIGNINRPEWYLIASFICGIVYPLFSIIYGKVINAFAEPENELRKDSMFWPLIFFIVGIVIIVDFVQGFCFGMSGKNLVLRIRSMSFAAILRQDISFFDKEDNNVGALSMNATDISGLAGVTLGTILQILATIIVGIIVALIVGWKLTLVVMTAIPLLIAASYYRLTMMSDFKECTQKAHEKSAQIACEGTSNIPGYRNAIFGSITYGFAFCINSLANALAIWYESHLRNVIQ</sequence>
<dbReference type="Gene3D" id="1.20.1560.10">
    <property type="entry name" value="ABC transporter type 1, transmembrane domain"/>
    <property type="match status" value="3"/>
</dbReference>
<dbReference type="EMBL" id="QKYT01000758">
    <property type="protein sequence ID" value="RIA81686.1"/>
    <property type="molecule type" value="Genomic_DNA"/>
</dbReference>
<dbReference type="InterPro" id="IPR039421">
    <property type="entry name" value="Type_1_exporter"/>
</dbReference>
<dbReference type="STRING" id="658196.A0A397SAC5"/>
<dbReference type="InterPro" id="IPR003593">
    <property type="entry name" value="AAA+_ATPase"/>
</dbReference>
<dbReference type="InterPro" id="IPR011527">
    <property type="entry name" value="ABC1_TM_dom"/>
</dbReference>
<keyword evidence="4" id="KW-0067">ATP-binding</keyword>
<keyword evidence="6 7" id="KW-0472">Membrane</keyword>
<feature type="domain" description="ABC transmembrane type-1" evidence="9">
    <location>
        <begin position="115"/>
        <end position="188"/>
    </location>
</feature>
<dbReference type="Pfam" id="PF00664">
    <property type="entry name" value="ABC_membrane"/>
    <property type="match status" value="3"/>
</dbReference>
<keyword evidence="5 7" id="KW-1133">Transmembrane helix</keyword>
<dbReference type="InterPro" id="IPR027417">
    <property type="entry name" value="P-loop_NTPase"/>
</dbReference>
<organism evidence="10 11">
    <name type="scientific">Glomus cerebriforme</name>
    <dbReference type="NCBI Taxonomy" id="658196"/>
    <lineage>
        <taxon>Eukaryota</taxon>
        <taxon>Fungi</taxon>
        <taxon>Fungi incertae sedis</taxon>
        <taxon>Mucoromycota</taxon>
        <taxon>Glomeromycotina</taxon>
        <taxon>Glomeromycetes</taxon>
        <taxon>Glomerales</taxon>
        <taxon>Glomeraceae</taxon>
        <taxon>Glomus</taxon>
    </lineage>
</organism>
<evidence type="ECO:0000256" key="4">
    <source>
        <dbReference type="ARBA" id="ARBA00022840"/>
    </source>
</evidence>
<evidence type="ECO:0000259" key="8">
    <source>
        <dbReference type="PROSITE" id="PS50893"/>
    </source>
</evidence>
<evidence type="ECO:0000256" key="5">
    <source>
        <dbReference type="ARBA" id="ARBA00022989"/>
    </source>
</evidence>
<dbReference type="AlphaFoldDB" id="A0A397SAC5"/>
<feature type="transmembrane region" description="Helical" evidence="7">
    <location>
        <begin position="473"/>
        <end position="492"/>
    </location>
</feature>
<dbReference type="GO" id="GO:0005743">
    <property type="term" value="C:mitochondrial inner membrane"/>
    <property type="evidence" value="ECO:0007669"/>
    <property type="project" value="TreeGrafter"/>
</dbReference>
<dbReference type="CDD" id="cd18578">
    <property type="entry name" value="ABC_6TM_Pgp_ABCB1_D2_like"/>
    <property type="match status" value="1"/>
</dbReference>
<feature type="domain" description="ABC transporter" evidence="8">
    <location>
        <begin position="195"/>
        <end position="393"/>
    </location>
</feature>
<dbReference type="Proteomes" id="UP000265703">
    <property type="component" value="Unassembled WGS sequence"/>
</dbReference>
<feature type="transmembrane region" description="Helical" evidence="7">
    <location>
        <begin position="127"/>
        <end position="147"/>
    </location>
</feature>
<keyword evidence="11" id="KW-1185">Reference proteome</keyword>
<protein>
    <recommendedName>
        <fullName evidence="12">P-loop containing nucleoside triphosphate hydrolase protein</fullName>
    </recommendedName>
</protein>
<dbReference type="PROSITE" id="PS50893">
    <property type="entry name" value="ABC_TRANSPORTER_2"/>
    <property type="match status" value="1"/>
</dbReference>
<feature type="transmembrane region" description="Helical" evidence="7">
    <location>
        <begin position="581"/>
        <end position="606"/>
    </location>
</feature>
<dbReference type="PANTHER" id="PTHR43394">
    <property type="entry name" value="ATP-DEPENDENT PERMEASE MDL1, MITOCHONDRIAL"/>
    <property type="match status" value="1"/>
</dbReference>
<evidence type="ECO:0000256" key="7">
    <source>
        <dbReference type="SAM" id="Phobius"/>
    </source>
</evidence>
<dbReference type="InterPro" id="IPR036640">
    <property type="entry name" value="ABC1_TM_sf"/>
</dbReference>
<dbReference type="InterPro" id="IPR003439">
    <property type="entry name" value="ABC_transporter-like_ATP-bd"/>
</dbReference>
<gene>
    <name evidence="10" type="ORF">C1645_836576</name>
</gene>
<dbReference type="Gene3D" id="3.40.50.300">
    <property type="entry name" value="P-loop containing nucleotide triphosphate hydrolases"/>
    <property type="match status" value="2"/>
</dbReference>
<name>A0A397SAC5_9GLOM</name>
<dbReference type="PANTHER" id="PTHR43394:SF1">
    <property type="entry name" value="ATP-BINDING CASSETTE SUB-FAMILY B MEMBER 10, MITOCHONDRIAL"/>
    <property type="match status" value="1"/>
</dbReference>
<evidence type="ECO:0000313" key="11">
    <source>
        <dbReference type="Proteomes" id="UP000265703"/>
    </source>
</evidence>
<dbReference type="GO" id="GO:0015421">
    <property type="term" value="F:ABC-type oligopeptide transporter activity"/>
    <property type="evidence" value="ECO:0007669"/>
    <property type="project" value="TreeGrafter"/>
</dbReference>
<dbReference type="GO" id="GO:0016887">
    <property type="term" value="F:ATP hydrolysis activity"/>
    <property type="evidence" value="ECO:0007669"/>
    <property type="project" value="InterPro"/>
</dbReference>
<evidence type="ECO:0000313" key="10">
    <source>
        <dbReference type="EMBL" id="RIA81686.1"/>
    </source>
</evidence>